<evidence type="ECO:0000256" key="1">
    <source>
        <dbReference type="SAM" id="MobiDB-lite"/>
    </source>
</evidence>
<accession>A0A8T0E724</accession>
<comment type="caution">
    <text evidence="2">The sequence shown here is derived from an EMBL/GenBank/DDBJ whole genome shotgun (WGS) entry which is preliminary data.</text>
</comment>
<organism evidence="2 3">
    <name type="scientific">Argiope bruennichi</name>
    <name type="common">Wasp spider</name>
    <name type="synonym">Aranea bruennichi</name>
    <dbReference type="NCBI Taxonomy" id="94029"/>
    <lineage>
        <taxon>Eukaryota</taxon>
        <taxon>Metazoa</taxon>
        <taxon>Ecdysozoa</taxon>
        <taxon>Arthropoda</taxon>
        <taxon>Chelicerata</taxon>
        <taxon>Arachnida</taxon>
        <taxon>Araneae</taxon>
        <taxon>Araneomorphae</taxon>
        <taxon>Entelegynae</taxon>
        <taxon>Araneoidea</taxon>
        <taxon>Araneidae</taxon>
        <taxon>Argiope</taxon>
    </lineage>
</organism>
<keyword evidence="3" id="KW-1185">Reference proteome</keyword>
<protein>
    <submittedName>
        <fullName evidence="2">Uncharacterized protein</fullName>
    </submittedName>
</protein>
<dbReference type="AlphaFoldDB" id="A0A8T0E724"/>
<proteinExistence type="predicted"/>
<feature type="region of interest" description="Disordered" evidence="1">
    <location>
        <begin position="195"/>
        <end position="216"/>
    </location>
</feature>
<reference evidence="2" key="2">
    <citation type="submission" date="2020-06" db="EMBL/GenBank/DDBJ databases">
        <authorList>
            <person name="Sheffer M."/>
        </authorList>
    </citation>
    <scope>NUCLEOTIDE SEQUENCE</scope>
</reference>
<name>A0A8T0E724_ARGBR</name>
<reference evidence="2" key="1">
    <citation type="journal article" date="2020" name="bioRxiv">
        <title>Chromosome-level reference genome of the European wasp spider Argiope bruennichi: a resource for studies on range expansion and evolutionary adaptation.</title>
        <authorList>
            <person name="Sheffer M.M."/>
            <person name="Hoppe A."/>
            <person name="Krehenwinkel H."/>
            <person name="Uhl G."/>
            <person name="Kuss A.W."/>
            <person name="Jensen L."/>
            <person name="Jensen C."/>
            <person name="Gillespie R.G."/>
            <person name="Hoff K.J."/>
            <person name="Prost S."/>
        </authorList>
    </citation>
    <scope>NUCLEOTIDE SEQUENCE</scope>
</reference>
<dbReference type="EMBL" id="JABXBU010002230">
    <property type="protein sequence ID" value="KAF8767086.1"/>
    <property type="molecule type" value="Genomic_DNA"/>
</dbReference>
<evidence type="ECO:0000313" key="2">
    <source>
        <dbReference type="EMBL" id="KAF8767086.1"/>
    </source>
</evidence>
<evidence type="ECO:0000313" key="3">
    <source>
        <dbReference type="Proteomes" id="UP000807504"/>
    </source>
</evidence>
<dbReference type="Proteomes" id="UP000807504">
    <property type="component" value="Unassembled WGS sequence"/>
</dbReference>
<sequence length="240" mass="26313">MLLPHGADRVRFPADAAFGFISRRCSVEERIELPCGSSYLKRMGSGVVLVVEARLQRGGRFRFAADATFDFGSRRCPVEEAAELILFHESCDSSCLKLMGFDSRNALLISSPLKDRGDIVLKISNPVPTSPVNSSFDLQITDISLGSSSPDFQSNILKNSENSGFNSIITHLPTEVVSTQPTVTDPIDLNLYKSPTGLKPIPSPSKSKAAGLPRTRTRAKFDVDCVTQKTKPKIQKWQEP</sequence>
<gene>
    <name evidence="2" type="ORF">HNY73_020083</name>
</gene>